<dbReference type="RefSeq" id="WP_071506067.1">
    <property type="nucleotide sequence ID" value="NZ_MORL01000025.1"/>
</dbReference>
<name>A0A1S2VDA6_9BACT</name>
<sequence>MKKLTVTVGLLLSLFTARGQGQQPAQTTSYTSRKLKLEEINLVSSYYEQDGNRSAVTGGIGTEKLTDYATSLEVRLSFRDKRNRLHTINADGTIDYYTSASSDNIDPRTISSASMSDTHRYGTLSWSVKNEVTNSTAGISGYFSKEYDYVSRGLTLSLAQASRDNNREVSLKAGAFFDTWSAILPAELRSLTYGSGAKGDFAPIDYKPRNSYNASLSVSQVVNKRLQMLFTVEPSYQEGLLSTPYHRVYFTDGSERVEKLPGNRMKLPVGMRASYFLGDKTILRFFYRYYMDSWGMTAHTASLEVPVKFTSFISLSPFYRFNTQTAVRYFAPYAKHLATSQYYTSDYDVSGFDSHFVGTGLRVSPPGGVLGIKHLNAVELRYGHYYRTTTMVSNIVTLLMKIK</sequence>
<feature type="signal peptide" evidence="1">
    <location>
        <begin position="1"/>
        <end position="19"/>
    </location>
</feature>
<accession>A0A1S2VDA6</accession>
<evidence type="ECO:0000313" key="2">
    <source>
        <dbReference type="EMBL" id="OIN56275.1"/>
    </source>
</evidence>
<dbReference type="InterPro" id="IPR021953">
    <property type="entry name" value="DUF3570"/>
</dbReference>
<keyword evidence="3" id="KW-1185">Reference proteome</keyword>
<evidence type="ECO:0000256" key="1">
    <source>
        <dbReference type="SAM" id="SignalP"/>
    </source>
</evidence>
<proteinExistence type="predicted"/>
<comment type="caution">
    <text evidence="2">The sequence shown here is derived from an EMBL/GenBank/DDBJ whole genome shotgun (WGS) entry which is preliminary data.</text>
</comment>
<dbReference type="Pfam" id="PF12094">
    <property type="entry name" value="DUF3570"/>
    <property type="match status" value="1"/>
</dbReference>
<dbReference type="AlphaFoldDB" id="A0A1S2VDA6"/>
<reference evidence="2 3" key="1">
    <citation type="submission" date="2016-10" db="EMBL/GenBank/DDBJ databases">
        <title>Arsenicibacter rosenii gen. nov., sp. nov., an efficient arsenic-methylating bacterium isolated from an arsenic-contaminated paddy soil.</title>
        <authorList>
            <person name="Huang K."/>
        </authorList>
    </citation>
    <scope>NUCLEOTIDE SEQUENCE [LARGE SCALE GENOMIC DNA]</scope>
    <source>
        <strain evidence="2 3">SM-1</strain>
    </source>
</reference>
<organism evidence="2 3">
    <name type="scientific">Arsenicibacter rosenii</name>
    <dbReference type="NCBI Taxonomy" id="1750698"/>
    <lineage>
        <taxon>Bacteria</taxon>
        <taxon>Pseudomonadati</taxon>
        <taxon>Bacteroidota</taxon>
        <taxon>Cytophagia</taxon>
        <taxon>Cytophagales</taxon>
        <taxon>Spirosomataceae</taxon>
        <taxon>Arsenicibacter</taxon>
    </lineage>
</organism>
<feature type="chain" id="PRO_5010218915" description="DUF3570 domain-containing protein" evidence="1">
    <location>
        <begin position="20"/>
        <end position="403"/>
    </location>
</feature>
<protein>
    <recommendedName>
        <fullName evidence="4">DUF3570 domain-containing protein</fullName>
    </recommendedName>
</protein>
<evidence type="ECO:0000313" key="3">
    <source>
        <dbReference type="Proteomes" id="UP000181790"/>
    </source>
</evidence>
<keyword evidence="1" id="KW-0732">Signal</keyword>
<dbReference type="Proteomes" id="UP000181790">
    <property type="component" value="Unassembled WGS sequence"/>
</dbReference>
<dbReference type="OrthoDB" id="5450709at2"/>
<evidence type="ECO:0008006" key="4">
    <source>
        <dbReference type="Google" id="ProtNLM"/>
    </source>
</evidence>
<gene>
    <name evidence="2" type="ORF">BLX24_25525</name>
</gene>
<dbReference type="EMBL" id="MORL01000025">
    <property type="protein sequence ID" value="OIN56275.1"/>
    <property type="molecule type" value="Genomic_DNA"/>
</dbReference>